<dbReference type="Pfam" id="PF08892">
    <property type="entry name" value="YqcI_YcgG"/>
    <property type="match status" value="1"/>
</dbReference>
<comment type="caution">
    <text evidence="1">The sequence shown here is derived from an EMBL/GenBank/DDBJ whole genome shotgun (WGS) entry which is preliminary data.</text>
</comment>
<evidence type="ECO:0008006" key="3">
    <source>
        <dbReference type="Google" id="ProtNLM"/>
    </source>
</evidence>
<dbReference type="InterPro" id="IPR014988">
    <property type="entry name" value="Uncharacterised_YqcI/YcgG"/>
</dbReference>
<dbReference type="AlphaFoldDB" id="A0A7K0DX64"/>
<evidence type="ECO:0000313" key="1">
    <source>
        <dbReference type="EMBL" id="MQY30369.1"/>
    </source>
</evidence>
<dbReference type="RefSeq" id="WP_153347676.1">
    <property type="nucleotide sequence ID" value="NZ_WEGI01000014.1"/>
</dbReference>
<name>A0A7K0DX64_9NOCA</name>
<sequence>MPALFRDTVLRRGFPCLGARSSVRRGQCRVRVYPELGTVRDATSVCADLYEFARDTTYPGNFASFTAMFTGPPIGSESEFERLLWAHLQLMHDIDAPRYGWDPDTAGDPRDPRFSFSIGGHAYYIVGMHGAASRFARRFPYPTIVFNPHAQFVWLREQGLLDTFKRLIRTRDIRLQGSVNPALLNPASGSQACQYSGRPVEPHWHCPFQPHPDRPPAPAVRTSRA</sequence>
<evidence type="ECO:0000313" key="2">
    <source>
        <dbReference type="Proteomes" id="UP000431401"/>
    </source>
</evidence>
<dbReference type="Proteomes" id="UP000431401">
    <property type="component" value="Unassembled WGS sequence"/>
</dbReference>
<organism evidence="1 2">
    <name type="scientific">Nocardia aurantia</name>
    <dbReference type="NCBI Taxonomy" id="2585199"/>
    <lineage>
        <taxon>Bacteria</taxon>
        <taxon>Bacillati</taxon>
        <taxon>Actinomycetota</taxon>
        <taxon>Actinomycetes</taxon>
        <taxon>Mycobacteriales</taxon>
        <taxon>Nocardiaceae</taxon>
        <taxon>Nocardia</taxon>
    </lineage>
</organism>
<dbReference type="PANTHER" id="PTHR40045">
    <property type="entry name" value="YCGG FAMILY PROTEIN"/>
    <property type="match status" value="1"/>
</dbReference>
<protein>
    <recommendedName>
        <fullName evidence="3">YqcI/YcgG family protein</fullName>
    </recommendedName>
</protein>
<reference evidence="1 2" key="1">
    <citation type="submission" date="2019-10" db="EMBL/GenBank/DDBJ databases">
        <title>Nocardia macrotermitis sp. nov. and Nocardia aurantia sp. nov., isolated from the gut of fungus growing-termite Macrotermes natalensis.</title>
        <authorList>
            <person name="Benndorf R."/>
            <person name="Schwitalla J."/>
            <person name="Martin K."/>
            <person name="De Beer W."/>
            <person name="Kaster A.-K."/>
            <person name="Vollmers J."/>
            <person name="Poulsen M."/>
            <person name="Beemelmanns C."/>
        </authorList>
    </citation>
    <scope>NUCLEOTIDE SEQUENCE [LARGE SCALE GENOMIC DNA]</scope>
    <source>
        <strain evidence="1 2">RB56</strain>
    </source>
</reference>
<dbReference type="NCBIfam" id="NF041366">
    <property type="entry name" value="GntA_guanitoxin"/>
    <property type="match status" value="1"/>
</dbReference>
<accession>A0A7K0DX64</accession>
<dbReference type="EMBL" id="WEGI01000014">
    <property type="protein sequence ID" value="MQY30369.1"/>
    <property type="molecule type" value="Genomic_DNA"/>
</dbReference>
<proteinExistence type="predicted"/>
<dbReference type="OrthoDB" id="283514at2"/>
<keyword evidence="2" id="KW-1185">Reference proteome</keyword>
<dbReference type="PANTHER" id="PTHR40045:SF1">
    <property type="entry name" value="YQCI_YCGG FAMILY PROTEIN"/>
    <property type="match status" value="1"/>
</dbReference>
<gene>
    <name evidence="1" type="ORF">NRB56_59710</name>
</gene>